<dbReference type="OrthoDB" id="312720at2157"/>
<dbReference type="Proteomes" id="UP000315385">
    <property type="component" value="Unassembled WGS sequence"/>
</dbReference>
<protein>
    <recommendedName>
        <fullName evidence="4">YndJ-like protein</fullName>
    </recommendedName>
</protein>
<evidence type="ECO:0000313" key="3">
    <source>
        <dbReference type="Proteomes" id="UP000315385"/>
    </source>
</evidence>
<feature type="transmembrane region" description="Helical" evidence="1">
    <location>
        <begin position="310"/>
        <end position="327"/>
    </location>
</feature>
<organism evidence="2 3">
    <name type="scientific">Halonotius roseus</name>
    <dbReference type="NCBI Taxonomy" id="2511997"/>
    <lineage>
        <taxon>Archaea</taxon>
        <taxon>Methanobacteriati</taxon>
        <taxon>Methanobacteriota</taxon>
        <taxon>Stenosarchaea group</taxon>
        <taxon>Halobacteria</taxon>
        <taxon>Halobacteriales</taxon>
        <taxon>Haloferacaceae</taxon>
        <taxon>Halonotius</taxon>
    </lineage>
</organism>
<keyword evidence="1" id="KW-0812">Transmembrane</keyword>
<reference evidence="2 3" key="1">
    <citation type="submission" date="2019-02" db="EMBL/GenBank/DDBJ databases">
        <title>Halonotius sp. a new haloqrchaeon isolated from saline water.</title>
        <authorList>
            <person name="Duran-Viseras A."/>
            <person name="Sanchez-Porro C."/>
            <person name="Ventosa A."/>
        </authorList>
    </citation>
    <scope>NUCLEOTIDE SEQUENCE [LARGE SCALE GENOMIC DNA]</scope>
    <source>
        <strain evidence="2 3">F9-27</strain>
    </source>
</reference>
<feature type="transmembrane region" description="Helical" evidence="1">
    <location>
        <begin position="20"/>
        <end position="38"/>
    </location>
</feature>
<keyword evidence="1" id="KW-0472">Membrane</keyword>
<proteinExistence type="predicted"/>
<evidence type="ECO:0008006" key="4">
    <source>
        <dbReference type="Google" id="ProtNLM"/>
    </source>
</evidence>
<keyword evidence="3" id="KW-1185">Reference proteome</keyword>
<feature type="transmembrane region" description="Helical" evidence="1">
    <location>
        <begin position="162"/>
        <end position="185"/>
    </location>
</feature>
<evidence type="ECO:0000256" key="1">
    <source>
        <dbReference type="SAM" id="Phobius"/>
    </source>
</evidence>
<sequence>MAGEIEPLGRGDRLPTLADASALVGALGWLGVVALWNLGPIRNVIALAVLVLVPLVVRLTDTPRRDGRRSRWYRLAVLGQPVAAVPAVVSLSMQQGAVAAVLALPWVAATVAIAGFGAWRLLERGPWPLEEVAVDAGLIYILVGGIALLIDRAGVSLVFEPILITLTVVHFHYAGAVLPTVSGLAGRVGAGGRLGRALRATTGIIIVGPGIIAVGITAVALGLPLANLVELIAVTFFTTAVAVFSLAVIGGVLPRLSRRSQQLTIGVASLAVTLSMGFAVLYGLARATGGTYFGIDAASYGLMVTYHGRLNAYGFALLAVVGWRLGIPDSRARPPGIPFSRLSGGWRIGADFLDRKGLTTDAAVSGMMDRVDAYDSAGFDPTAVAPSVRRFFERSGEYDLDVDPDWARPWKQLAGVYRPLATRIGQLSVPLGAVSGETALTGRVVGVDVDDHHTGDRAWIRSNADRVDADRRMTYVGVYDRYNDGSRPYLRVAFPLPGGTLTGILRVENGGSNGDGLVLSSYPTAGNGDDAGLYLVARGFGVRLPLNETLVVVPDSGSTVEAVHRVELLGVRIFTLRYRIRLADEGSVDTEAMARR</sequence>
<keyword evidence="1" id="KW-1133">Transmembrane helix</keyword>
<name>A0A544QPZ3_9EURY</name>
<dbReference type="InterPro" id="IPR025450">
    <property type="entry name" value="YndJ-like"/>
</dbReference>
<feature type="transmembrane region" description="Helical" evidence="1">
    <location>
        <begin position="231"/>
        <end position="253"/>
    </location>
</feature>
<gene>
    <name evidence="2" type="ORF">EWF95_00800</name>
</gene>
<dbReference type="AlphaFoldDB" id="A0A544QPZ3"/>
<accession>A0A544QPZ3</accession>
<evidence type="ECO:0000313" key="2">
    <source>
        <dbReference type="EMBL" id="TQQ81515.1"/>
    </source>
</evidence>
<comment type="caution">
    <text evidence="2">The sequence shown here is derived from an EMBL/GenBank/DDBJ whole genome shotgun (WGS) entry which is preliminary data.</text>
</comment>
<dbReference type="Pfam" id="PF14158">
    <property type="entry name" value="YndJ"/>
    <property type="match status" value="1"/>
</dbReference>
<feature type="transmembrane region" description="Helical" evidence="1">
    <location>
        <begin position="72"/>
        <end position="91"/>
    </location>
</feature>
<feature type="transmembrane region" description="Helical" evidence="1">
    <location>
        <begin position="265"/>
        <end position="285"/>
    </location>
</feature>
<feature type="transmembrane region" description="Helical" evidence="1">
    <location>
        <begin position="97"/>
        <end position="120"/>
    </location>
</feature>
<feature type="transmembrane region" description="Helical" evidence="1">
    <location>
        <begin position="197"/>
        <end position="225"/>
    </location>
</feature>
<feature type="transmembrane region" description="Helical" evidence="1">
    <location>
        <begin position="44"/>
        <end position="60"/>
    </location>
</feature>
<dbReference type="RefSeq" id="WP_142442086.1">
    <property type="nucleotide sequence ID" value="NZ_SESI01000001.1"/>
</dbReference>
<dbReference type="EMBL" id="SESI01000001">
    <property type="protein sequence ID" value="TQQ81515.1"/>
    <property type="molecule type" value="Genomic_DNA"/>
</dbReference>
<feature type="transmembrane region" description="Helical" evidence="1">
    <location>
        <begin position="132"/>
        <end position="150"/>
    </location>
</feature>